<accession>A0A9J6F0W9</accession>
<dbReference type="InterPro" id="IPR042089">
    <property type="entry name" value="Peptidase_M13_dom_2"/>
</dbReference>
<dbReference type="GO" id="GO:0016485">
    <property type="term" value="P:protein processing"/>
    <property type="evidence" value="ECO:0007669"/>
    <property type="project" value="TreeGrafter"/>
</dbReference>
<evidence type="ECO:0000256" key="2">
    <source>
        <dbReference type="SAM" id="MobiDB-lite"/>
    </source>
</evidence>
<comment type="caution">
    <text evidence="5">The sequence shown here is derived from an EMBL/GenBank/DDBJ whole genome shotgun (WGS) entry which is preliminary data.</text>
</comment>
<feature type="domain" description="Peptidase M13 N-terminal" evidence="4">
    <location>
        <begin position="323"/>
        <end position="688"/>
    </location>
</feature>
<feature type="region of interest" description="Disordered" evidence="2">
    <location>
        <begin position="1"/>
        <end position="66"/>
    </location>
</feature>
<dbReference type="InterPro" id="IPR024079">
    <property type="entry name" value="MetalloPept_cat_dom_sf"/>
</dbReference>
<keyword evidence="6" id="KW-1185">Reference proteome</keyword>
<name>A0A9J6F0W9_RHIMP</name>
<protein>
    <recommendedName>
        <fullName evidence="4">Peptidase M13 N-terminal domain-containing protein</fullName>
    </recommendedName>
</protein>
<keyword evidence="3" id="KW-1133">Transmembrane helix</keyword>
<reference evidence="5" key="1">
    <citation type="journal article" date="2020" name="Cell">
        <title>Large-Scale Comparative Analyses of Tick Genomes Elucidate Their Genetic Diversity and Vector Capacities.</title>
        <authorList>
            <consortium name="Tick Genome and Microbiome Consortium (TIGMIC)"/>
            <person name="Jia N."/>
            <person name="Wang J."/>
            <person name="Shi W."/>
            <person name="Du L."/>
            <person name="Sun Y."/>
            <person name="Zhan W."/>
            <person name="Jiang J.F."/>
            <person name="Wang Q."/>
            <person name="Zhang B."/>
            <person name="Ji P."/>
            <person name="Bell-Sakyi L."/>
            <person name="Cui X.M."/>
            <person name="Yuan T.T."/>
            <person name="Jiang B.G."/>
            <person name="Yang W.F."/>
            <person name="Lam T.T."/>
            <person name="Chang Q.C."/>
            <person name="Ding S.J."/>
            <person name="Wang X.J."/>
            <person name="Zhu J.G."/>
            <person name="Ruan X.D."/>
            <person name="Zhao L."/>
            <person name="Wei J.T."/>
            <person name="Ye R.Z."/>
            <person name="Que T.C."/>
            <person name="Du C.H."/>
            <person name="Zhou Y.H."/>
            <person name="Cheng J.X."/>
            <person name="Dai P.F."/>
            <person name="Guo W.B."/>
            <person name="Han X.H."/>
            <person name="Huang E.J."/>
            <person name="Li L.F."/>
            <person name="Wei W."/>
            <person name="Gao Y.C."/>
            <person name="Liu J.Z."/>
            <person name="Shao H.Z."/>
            <person name="Wang X."/>
            <person name="Wang C.C."/>
            <person name="Yang T.C."/>
            <person name="Huo Q.B."/>
            <person name="Li W."/>
            <person name="Chen H.Y."/>
            <person name="Chen S.E."/>
            <person name="Zhou L.G."/>
            <person name="Ni X.B."/>
            <person name="Tian J.H."/>
            <person name="Sheng Y."/>
            <person name="Liu T."/>
            <person name="Pan Y.S."/>
            <person name="Xia L.Y."/>
            <person name="Li J."/>
            <person name="Zhao F."/>
            <person name="Cao W.C."/>
        </authorList>
    </citation>
    <scope>NUCLEOTIDE SEQUENCE</scope>
    <source>
        <strain evidence="5">Rmic-2018</strain>
    </source>
</reference>
<dbReference type="GO" id="GO:0005886">
    <property type="term" value="C:plasma membrane"/>
    <property type="evidence" value="ECO:0007669"/>
    <property type="project" value="TreeGrafter"/>
</dbReference>
<dbReference type="Proteomes" id="UP000821866">
    <property type="component" value="Chromosome 1"/>
</dbReference>
<feature type="compositionally biased region" description="Polar residues" evidence="2">
    <location>
        <begin position="18"/>
        <end position="32"/>
    </location>
</feature>
<evidence type="ECO:0000313" key="5">
    <source>
        <dbReference type="EMBL" id="KAH8040406.1"/>
    </source>
</evidence>
<keyword evidence="3" id="KW-0472">Membrane</keyword>
<comment type="similarity">
    <text evidence="1">Belongs to the peptidase M13 family.</text>
</comment>
<dbReference type="InterPro" id="IPR000718">
    <property type="entry name" value="Peptidase_M13"/>
</dbReference>
<evidence type="ECO:0000313" key="6">
    <source>
        <dbReference type="Proteomes" id="UP000821866"/>
    </source>
</evidence>
<dbReference type="VEuPathDB" id="VectorBase:LOC119165670"/>
<dbReference type="PROSITE" id="PS51885">
    <property type="entry name" value="NEPRILYSIN"/>
    <property type="match status" value="1"/>
</dbReference>
<dbReference type="SUPFAM" id="SSF55486">
    <property type="entry name" value="Metalloproteases ('zincins'), catalytic domain"/>
    <property type="match status" value="1"/>
</dbReference>
<dbReference type="EMBL" id="JABSTU010000001">
    <property type="protein sequence ID" value="KAH8040406.1"/>
    <property type="molecule type" value="Genomic_DNA"/>
</dbReference>
<proteinExistence type="inferred from homology"/>
<dbReference type="Pfam" id="PF05649">
    <property type="entry name" value="Peptidase_M13_N"/>
    <property type="match status" value="1"/>
</dbReference>
<dbReference type="Gene3D" id="1.10.1380.10">
    <property type="entry name" value="Neutral endopeptidase , domain2"/>
    <property type="match status" value="1"/>
</dbReference>
<feature type="compositionally biased region" description="Basic residues" evidence="2">
    <location>
        <begin position="1"/>
        <end position="10"/>
    </location>
</feature>
<reference evidence="5" key="2">
    <citation type="submission" date="2021-09" db="EMBL/GenBank/DDBJ databases">
        <authorList>
            <person name="Jia N."/>
            <person name="Wang J."/>
            <person name="Shi W."/>
            <person name="Du L."/>
            <person name="Sun Y."/>
            <person name="Zhan W."/>
            <person name="Jiang J."/>
            <person name="Wang Q."/>
            <person name="Zhang B."/>
            <person name="Ji P."/>
            <person name="Sakyi L.B."/>
            <person name="Cui X."/>
            <person name="Yuan T."/>
            <person name="Jiang B."/>
            <person name="Yang W."/>
            <person name="Lam T.T.-Y."/>
            <person name="Chang Q."/>
            <person name="Ding S."/>
            <person name="Wang X."/>
            <person name="Zhu J."/>
            <person name="Ruan X."/>
            <person name="Zhao L."/>
            <person name="Wei J."/>
            <person name="Que T."/>
            <person name="Du C."/>
            <person name="Cheng J."/>
            <person name="Dai P."/>
            <person name="Han X."/>
            <person name="Huang E."/>
            <person name="Gao Y."/>
            <person name="Liu J."/>
            <person name="Shao H."/>
            <person name="Ye R."/>
            <person name="Li L."/>
            <person name="Wei W."/>
            <person name="Wang X."/>
            <person name="Wang C."/>
            <person name="Huo Q."/>
            <person name="Li W."/>
            <person name="Guo W."/>
            <person name="Chen H."/>
            <person name="Chen S."/>
            <person name="Zhou L."/>
            <person name="Zhou L."/>
            <person name="Ni X."/>
            <person name="Tian J."/>
            <person name="Zhou Y."/>
            <person name="Sheng Y."/>
            <person name="Liu T."/>
            <person name="Pan Y."/>
            <person name="Xia L."/>
            <person name="Li J."/>
            <person name="Zhao F."/>
            <person name="Cao W."/>
        </authorList>
    </citation>
    <scope>NUCLEOTIDE SEQUENCE</scope>
    <source>
        <strain evidence="5">Rmic-2018</strain>
        <tissue evidence="5">Larvae</tissue>
    </source>
</reference>
<feature type="transmembrane region" description="Helical" evidence="3">
    <location>
        <begin position="262"/>
        <end position="284"/>
    </location>
</feature>
<organism evidence="5 6">
    <name type="scientific">Rhipicephalus microplus</name>
    <name type="common">Cattle tick</name>
    <name type="synonym">Boophilus microplus</name>
    <dbReference type="NCBI Taxonomy" id="6941"/>
    <lineage>
        <taxon>Eukaryota</taxon>
        <taxon>Metazoa</taxon>
        <taxon>Ecdysozoa</taxon>
        <taxon>Arthropoda</taxon>
        <taxon>Chelicerata</taxon>
        <taxon>Arachnida</taxon>
        <taxon>Acari</taxon>
        <taxon>Parasitiformes</taxon>
        <taxon>Ixodida</taxon>
        <taxon>Ixodoidea</taxon>
        <taxon>Ixodidae</taxon>
        <taxon>Rhipicephalinae</taxon>
        <taxon>Rhipicephalus</taxon>
        <taxon>Boophilus</taxon>
    </lineage>
</organism>
<dbReference type="PANTHER" id="PTHR11733">
    <property type="entry name" value="ZINC METALLOPROTEASE FAMILY M13 NEPRILYSIN-RELATED"/>
    <property type="match status" value="1"/>
</dbReference>
<dbReference type="Gene3D" id="3.40.390.10">
    <property type="entry name" value="Collagenase (Catalytic Domain)"/>
    <property type="match status" value="1"/>
</dbReference>
<evidence type="ECO:0000256" key="1">
    <source>
        <dbReference type="ARBA" id="ARBA00007357"/>
    </source>
</evidence>
<dbReference type="PANTHER" id="PTHR11733:SF241">
    <property type="entry name" value="GH26575P-RELATED"/>
    <property type="match status" value="1"/>
</dbReference>
<dbReference type="AlphaFoldDB" id="A0A9J6F0W9"/>
<gene>
    <name evidence="5" type="ORF">HPB51_010186</name>
</gene>
<evidence type="ECO:0000259" key="4">
    <source>
        <dbReference type="Pfam" id="PF05649"/>
    </source>
</evidence>
<keyword evidence="3" id="KW-0812">Transmembrane</keyword>
<dbReference type="GO" id="GO:0004222">
    <property type="term" value="F:metalloendopeptidase activity"/>
    <property type="evidence" value="ECO:0007669"/>
    <property type="project" value="InterPro"/>
</dbReference>
<sequence length="940" mass="104026">MSRRGVRHQARLREPKQSKSTAISSLLDSFHSTESKPPPKSTAPEQVRARSDKIPESGYATPSEGLMFSTTRLTAARTTPSVPRDVCSPQNFCLSSRDGNLVIHATRKPVLNTRDVHSFNYETAPAVTGTQATSRELPNREDIEQLSEDDDLRELPAATSDMTEAISKLVAQFLGTGDQGSMTKQNVGSAAVVLPSETKNESPDDRQPVQAVVVPPVATSTRSARRSTAATRRKNQSLAANSIADIDLRVVSREGEPDYKEYLVAFLLLGVFVVLLFIVFYLLASTHGGNKASSHNSLVCVSDYCVKDSEYLGQLLSWEDDSPCGNFYMFVCRRWKSQYLEVPPSSFVTQDDDIVASLERSVYAMLQNKAGNLKSVTWLRDLMDKCMDEKQIEGDGWDSLLELMSDASVGPFPVTPPVRRSLSVWKSAGRLLRKTGTTALFAITVGAVPSGSPNSILAVGPPEMPRHGVMSTNSVVKLYTNAIFSAVKALKKRFVPVENLLEIARFAASYENAISRSAVSVAIIMSTTNSSSPIAQFLSSVFYDRWPEYTDKLASDVLVLSPNIIRRIIELVESTELHTAINYLALRFMIQVSAFIPNTGLAQVFYTFLTARPTMTSPRWKICLRAVEEALAPLMYASYFTYQNLHASSSQFADFVGEAVQEFLRGVDDSSYFTAFSKAAFRDVLSKTHFRVLGPPWVSESAAMEAYIQTLPAIRPAHTALQSYTGVYEASFLYSLSRGFSQQWTRSIFATDCWHELNPRTLYVPLLTFNATLWSHPDTQSLQVSRAGFRVQECILEMLLGHTAFVNDHLQWWLDEATKHKIESSEACLNRIAGRGNIREPLAIVKRSLSVRLAYEQFQRSVNASGSKLRLSLPNGKLLTDKQLFFVLLVLQSCESRPAEDAAPSSELEWNTALGNDPELSVAFGCPRGSTMNPARKCGV</sequence>
<evidence type="ECO:0000256" key="3">
    <source>
        <dbReference type="SAM" id="Phobius"/>
    </source>
</evidence>
<dbReference type="InterPro" id="IPR008753">
    <property type="entry name" value="Peptidase_M13_N"/>
</dbReference>